<comment type="caution">
    <text evidence="2">The sequence shown here is derived from an EMBL/GenBank/DDBJ whole genome shotgun (WGS) entry which is preliminary data.</text>
</comment>
<evidence type="ECO:0000313" key="2">
    <source>
        <dbReference type="EMBL" id="KAK6760516.1"/>
    </source>
</evidence>
<organism evidence="2 3">
    <name type="scientific">Necator americanus</name>
    <name type="common">Human hookworm</name>
    <dbReference type="NCBI Taxonomy" id="51031"/>
    <lineage>
        <taxon>Eukaryota</taxon>
        <taxon>Metazoa</taxon>
        <taxon>Ecdysozoa</taxon>
        <taxon>Nematoda</taxon>
        <taxon>Chromadorea</taxon>
        <taxon>Rhabditida</taxon>
        <taxon>Rhabditina</taxon>
        <taxon>Rhabditomorpha</taxon>
        <taxon>Strongyloidea</taxon>
        <taxon>Ancylostomatidae</taxon>
        <taxon>Bunostominae</taxon>
        <taxon>Necator</taxon>
    </lineage>
</organism>
<dbReference type="EMBL" id="JAVFWL010000006">
    <property type="protein sequence ID" value="KAK6760516.1"/>
    <property type="molecule type" value="Genomic_DNA"/>
</dbReference>
<protein>
    <recommendedName>
        <fullName evidence="1">Pyrroline-5-carboxylate reductase dimerisation domain-containing protein</fullName>
    </recommendedName>
</protein>
<name>A0ABR1EF01_NECAM</name>
<dbReference type="Pfam" id="PF14748">
    <property type="entry name" value="P5CR_dimer"/>
    <property type="match status" value="1"/>
</dbReference>
<evidence type="ECO:0000313" key="3">
    <source>
        <dbReference type="Proteomes" id="UP001303046"/>
    </source>
</evidence>
<keyword evidence="3" id="KW-1185">Reference proteome</keyword>
<feature type="domain" description="Pyrroline-5-carboxylate reductase dimerisation" evidence="1">
    <location>
        <begin position="49"/>
        <end position="93"/>
    </location>
</feature>
<sequence>MYGSQKVKYFVRSSALLLESVLVPLHTVTLLLDRIPVISPCHVPSARCTHPAQLKDDVQSPGGFSVYGMHKLETGGLNGLLMDAVEAATNRSRATGDKALPREIRNSELLQDIYDEEKSEVDEAIFTPKRHALRPCLNVFAISAEVFFLIIDDYSVYYLELTTRFRLMLLATN</sequence>
<dbReference type="SUPFAM" id="SSF48179">
    <property type="entry name" value="6-phosphogluconate dehydrogenase C-terminal domain-like"/>
    <property type="match status" value="1"/>
</dbReference>
<dbReference type="InterPro" id="IPR008927">
    <property type="entry name" value="6-PGluconate_DH-like_C_sf"/>
</dbReference>
<evidence type="ECO:0000259" key="1">
    <source>
        <dbReference type="Pfam" id="PF14748"/>
    </source>
</evidence>
<accession>A0ABR1EF01</accession>
<dbReference type="Proteomes" id="UP001303046">
    <property type="component" value="Unassembled WGS sequence"/>
</dbReference>
<dbReference type="Gene3D" id="1.10.3730.10">
    <property type="entry name" value="ProC C-terminal domain-like"/>
    <property type="match status" value="1"/>
</dbReference>
<dbReference type="InterPro" id="IPR029036">
    <property type="entry name" value="P5CR_dimer"/>
</dbReference>
<gene>
    <name evidence="2" type="primary">Necator_chrX.g21996</name>
    <name evidence="2" type="ORF">RB195_021835</name>
</gene>
<reference evidence="2 3" key="1">
    <citation type="submission" date="2023-08" db="EMBL/GenBank/DDBJ databases">
        <title>A Necator americanus chromosomal reference genome.</title>
        <authorList>
            <person name="Ilik V."/>
            <person name="Petrzelkova K.J."/>
            <person name="Pardy F."/>
            <person name="Fuh T."/>
            <person name="Niatou-Singa F.S."/>
            <person name="Gouil Q."/>
            <person name="Baker L."/>
            <person name="Ritchie M.E."/>
            <person name="Jex A.R."/>
            <person name="Gazzola D."/>
            <person name="Li H."/>
            <person name="Toshio Fujiwara R."/>
            <person name="Zhan B."/>
            <person name="Aroian R.V."/>
            <person name="Pafco B."/>
            <person name="Schwarz E.M."/>
        </authorList>
    </citation>
    <scope>NUCLEOTIDE SEQUENCE [LARGE SCALE GENOMIC DNA]</scope>
    <source>
        <strain evidence="2 3">Aroian</strain>
        <tissue evidence="2">Whole animal</tissue>
    </source>
</reference>
<proteinExistence type="predicted"/>